<dbReference type="InterPro" id="IPR000873">
    <property type="entry name" value="AMP-dep_synth/lig_dom"/>
</dbReference>
<dbReference type="InterPro" id="IPR036736">
    <property type="entry name" value="ACP-like_sf"/>
</dbReference>
<dbReference type="SUPFAM" id="SSF52777">
    <property type="entry name" value="CoA-dependent acyltransferases"/>
    <property type="match status" value="2"/>
</dbReference>
<name>A0ABX2CX12_9CYAN</name>
<comment type="cofactor">
    <cofactor evidence="1">
        <name>pantetheine 4'-phosphate</name>
        <dbReference type="ChEBI" id="CHEBI:47942"/>
    </cofactor>
</comment>
<evidence type="ECO:0000313" key="5">
    <source>
        <dbReference type="EMBL" id="NQE34947.1"/>
    </source>
</evidence>
<keyword evidence="2" id="KW-0596">Phosphopantetheine</keyword>
<comment type="caution">
    <text evidence="5">The sequence shown here is derived from an EMBL/GenBank/DDBJ whole genome shotgun (WGS) entry which is preliminary data.</text>
</comment>
<dbReference type="CDD" id="cd05930">
    <property type="entry name" value="A_NRPS"/>
    <property type="match status" value="1"/>
</dbReference>
<dbReference type="InterPro" id="IPR010071">
    <property type="entry name" value="AA_adenyl_dom"/>
</dbReference>
<dbReference type="Gene3D" id="3.30.300.30">
    <property type="match status" value="1"/>
</dbReference>
<proteinExistence type="predicted"/>
<sequence length="1124" mass="127400">MDINKQQILARRHQLSPSKQALLAKRLRGEIKSDFPINLIPKRDRTDPAPLSFAQQRLWLLQQIDRTNSSYNEHGAIQLKGSLNIPALERSLNEIIERHESLRTTFKMMEGQPVQIISPSLTIKLPIINLSDLSRAEQTKQIQQLAIEQSQSPFDLDRGPLLRWMLLQIGEQDYVLLVTMHHIIYDGWSYGVLMRELAALYEAFFNSKSSPLSELPIQYADFALWQQQSLKGEALETQIAYWKQQLGKTPPVLQLPTDYPRPAVQTFRGARKTFSLTAELTKALKALSQNEDATFFMTLLAAFKILLYRYTGIEDVAIGSPIANRNMSEIEQLIGCFVNTLVLRTDLSGNPTFRELLSRVRQACVRAYAHCDVPFEKLVETLQPQRSLSYTPLFQVMFALQNTPMPALELSGLTVSSLDSDRGTAKFDLSLYIEERGEEFMATIEYNTDIFEAATIARTSEHFQQLLAGIVANPDSRLNELPILTSSEKQQLLDWNCTQTDYPKDACIHQLFEAQVQKTPDAVAIVFEDRQLTYQELNQQADRLADYLRKLGVRSEVLVGICVERSIEMVVGLLGILKAGGAYVPLDPAYPQERLAFILSDAQVSVLLTRETLIKELPALSVNVTPVVVYFDREWDTSSNPKSQIPNPKLSDQLAYVLYTSGSTGTPKGVLGRHRSAVNRLNWNPYPFEQGEICCQKTSLNFIDSVWEIFAPLLHGLKTVIISDEIVKDPYRLVQTLSQQQVTRLVLVPSLLRVLLETFPDLQSRLPKLKYWVSSGETLSVELCQRFQERMAQSILINLYGSSEVSADVTWYDTSKNQSLSSIPIGRPISNIQVYVLDANLQPVPIGVPGELCIGGDGLARGYLNRPELTAEKFIPNPFSSEDGAYLYRSGDIGRYRFNGEIEYLGRSDRQIKLRGFRIELGEVENVLSQHPAVKQAVVLLREDKVDNKRLVAYIVSDNISLELRSFLAEKLPDYMVPSVVVQLEALPLTPNGKVDYLALPVPENRRDLKRDDAMPKTEAERLIAEVWQEILQLEKVGINDNFFEIGGHSLLLVKVQAKLHKVLDRNISAIDLFKYPTIKMFAEYLSLKQDGEQPMFEEVNSYVRKQEQAAARQKELFKQARNR</sequence>
<evidence type="ECO:0000256" key="2">
    <source>
        <dbReference type="ARBA" id="ARBA00022450"/>
    </source>
</evidence>
<dbReference type="Gene3D" id="3.30.559.10">
    <property type="entry name" value="Chloramphenicol acetyltransferase-like domain"/>
    <property type="match status" value="1"/>
</dbReference>
<dbReference type="Pfam" id="PF00501">
    <property type="entry name" value="AMP-binding"/>
    <property type="match status" value="1"/>
</dbReference>
<keyword evidence="6" id="KW-1185">Reference proteome</keyword>
<dbReference type="CDD" id="cd19531">
    <property type="entry name" value="LCL_NRPS-like"/>
    <property type="match status" value="1"/>
</dbReference>
<dbReference type="EMBL" id="SRRZ01000043">
    <property type="protein sequence ID" value="NQE34947.1"/>
    <property type="molecule type" value="Genomic_DNA"/>
</dbReference>
<dbReference type="Pfam" id="PF13193">
    <property type="entry name" value="AMP-binding_C"/>
    <property type="match status" value="1"/>
</dbReference>
<dbReference type="Gene3D" id="3.30.559.30">
    <property type="entry name" value="Nonribosomal peptide synthetase, condensation domain"/>
    <property type="match status" value="1"/>
</dbReference>
<protein>
    <submittedName>
        <fullName evidence="5">Linear gramicidin synthase subunit B</fullName>
    </submittedName>
</protein>
<evidence type="ECO:0000313" key="6">
    <source>
        <dbReference type="Proteomes" id="UP000702425"/>
    </source>
</evidence>
<dbReference type="Proteomes" id="UP000702425">
    <property type="component" value="Unassembled WGS sequence"/>
</dbReference>
<dbReference type="NCBIfam" id="TIGR01733">
    <property type="entry name" value="AA-adenyl-dom"/>
    <property type="match status" value="1"/>
</dbReference>
<dbReference type="SMART" id="SM00823">
    <property type="entry name" value="PKS_PP"/>
    <property type="match status" value="1"/>
</dbReference>
<dbReference type="Gene3D" id="2.30.38.10">
    <property type="entry name" value="Luciferase, Domain 3"/>
    <property type="match status" value="1"/>
</dbReference>
<dbReference type="SUPFAM" id="SSF47336">
    <property type="entry name" value="ACP-like"/>
    <property type="match status" value="1"/>
</dbReference>
<dbReference type="InterPro" id="IPR001242">
    <property type="entry name" value="Condensation_dom"/>
</dbReference>
<organism evidence="5 6">
    <name type="scientific">Microcoleus asticus IPMA8</name>
    <dbReference type="NCBI Taxonomy" id="2563858"/>
    <lineage>
        <taxon>Bacteria</taxon>
        <taxon>Bacillati</taxon>
        <taxon>Cyanobacteriota</taxon>
        <taxon>Cyanophyceae</taxon>
        <taxon>Oscillatoriophycideae</taxon>
        <taxon>Oscillatoriales</taxon>
        <taxon>Microcoleaceae</taxon>
        <taxon>Microcoleus</taxon>
        <taxon>Microcoleus asticus</taxon>
    </lineage>
</organism>
<dbReference type="PROSITE" id="PS50075">
    <property type="entry name" value="CARRIER"/>
    <property type="match status" value="1"/>
</dbReference>
<dbReference type="Pfam" id="PF00668">
    <property type="entry name" value="Condensation"/>
    <property type="match status" value="1"/>
</dbReference>
<dbReference type="InterPro" id="IPR009081">
    <property type="entry name" value="PP-bd_ACP"/>
</dbReference>
<feature type="domain" description="Carrier" evidence="4">
    <location>
        <begin position="1015"/>
        <end position="1090"/>
    </location>
</feature>
<dbReference type="PROSITE" id="PS00455">
    <property type="entry name" value="AMP_BINDING"/>
    <property type="match status" value="1"/>
</dbReference>
<evidence type="ECO:0000259" key="4">
    <source>
        <dbReference type="PROSITE" id="PS50075"/>
    </source>
</evidence>
<dbReference type="PANTHER" id="PTHR45527:SF14">
    <property type="entry name" value="PLIPASTATIN SYNTHASE SUBUNIT B"/>
    <property type="match status" value="1"/>
</dbReference>
<dbReference type="Gene3D" id="1.10.1200.10">
    <property type="entry name" value="ACP-like"/>
    <property type="match status" value="1"/>
</dbReference>
<dbReference type="InterPro" id="IPR020806">
    <property type="entry name" value="PKS_PP-bd"/>
</dbReference>
<accession>A0ABX2CX12</accession>
<dbReference type="Gene3D" id="3.40.50.980">
    <property type="match status" value="2"/>
</dbReference>
<dbReference type="InterPro" id="IPR045851">
    <property type="entry name" value="AMP-bd_C_sf"/>
</dbReference>
<dbReference type="RefSeq" id="WP_172187964.1">
    <property type="nucleotide sequence ID" value="NZ_CAWPPK010000256.1"/>
</dbReference>
<evidence type="ECO:0000256" key="3">
    <source>
        <dbReference type="ARBA" id="ARBA00022553"/>
    </source>
</evidence>
<dbReference type="Pfam" id="PF00550">
    <property type="entry name" value="PP-binding"/>
    <property type="match status" value="1"/>
</dbReference>
<reference evidence="5 6" key="1">
    <citation type="journal article" date="2020" name="Sci. Rep.">
        <title>A novel cyanobacterial geosmin producer, revising GeoA distribution and dispersion patterns in Bacteria.</title>
        <authorList>
            <person name="Churro C."/>
            <person name="Semedo-Aguiar A.P."/>
            <person name="Silva A.D."/>
            <person name="Pereira-Leal J.B."/>
            <person name="Leite R.B."/>
        </authorList>
    </citation>
    <scope>NUCLEOTIDE SEQUENCE [LARGE SCALE GENOMIC DNA]</scope>
    <source>
        <strain evidence="5 6">IPMA8</strain>
    </source>
</reference>
<keyword evidence="3" id="KW-0597">Phosphoprotein</keyword>
<dbReference type="InterPro" id="IPR023213">
    <property type="entry name" value="CAT-like_dom_sf"/>
</dbReference>
<evidence type="ECO:0000256" key="1">
    <source>
        <dbReference type="ARBA" id="ARBA00001957"/>
    </source>
</evidence>
<dbReference type="InterPro" id="IPR020845">
    <property type="entry name" value="AMP-binding_CS"/>
</dbReference>
<dbReference type="SUPFAM" id="SSF56801">
    <property type="entry name" value="Acetyl-CoA synthetase-like"/>
    <property type="match status" value="1"/>
</dbReference>
<gene>
    <name evidence="5" type="primary">lgrB_4</name>
    <name evidence="5" type="ORF">E5S67_02676</name>
</gene>
<dbReference type="PANTHER" id="PTHR45527">
    <property type="entry name" value="NONRIBOSOMAL PEPTIDE SYNTHETASE"/>
    <property type="match status" value="1"/>
</dbReference>
<dbReference type="InterPro" id="IPR025110">
    <property type="entry name" value="AMP-bd_C"/>
</dbReference>